<dbReference type="NCBIfam" id="TIGR00026">
    <property type="entry name" value="hi_GC_TIGR00026"/>
    <property type="match status" value="1"/>
</dbReference>
<dbReference type="AlphaFoldDB" id="A0A7K0DCL1"/>
<dbReference type="Pfam" id="PF04075">
    <property type="entry name" value="F420H2_quin_red"/>
    <property type="match status" value="1"/>
</dbReference>
<organism evidence="3 4">
    <name type="scientific">Nocardia macrotermitis</name>
    <dbReference type="NCBI Taxonomy" id="2585198"/>
    <lineage>
        <taxon>Bacteria</taxon>
        <taxon>Bacillati</taxon>
        <taxon>Actinomycetota</taxon>
        <taxon>Actinomycetes</taxon>
        <taxon>Mycobacteriales</taxon>
        <taxon>Nocardiaceae</taxon>
        <taxon>Nocardia</taxon>
    </lineage>
</organism>
<accession>A0A7K0DCL1</accession>
<dbReference type="InterPro" id="IPR012349">
    <property type="entry name" value="Split_barrel_FMN-bd"/>
</dbReference>
<dbReference type="GO" id="GO:0070967">
    <property type="term" value="F:coenzyme F420 binding"/>
    <property type="evidence" value="ECO:0007669"/>
    <property type="project" value="TreeGrafter"/>
</dbReference>
<dbReference type="EMBL" id="WEGK01000020">
    <property type="protein sequence ID" value="MQY23467.1"/>
    <property type="molecule type" value="Genomic_DNA"/>
</dbReference>
<proteinExistence type="inferred from homology"/>
<dbReference type="GO" id="GO:0016491">
    <property type="term" value="F:oxidoreductase activity"/>
    <property type="evidence" value="ECO:0007669"/>
    <property type="project" value="UniProtKB-KW"/>
</dbReference>
<dbReference type="InterPro" id="IPR004378">
    <property type="entry name" value="F420H2_quin_Rdtase"/>
</dbReference>
<sequence length="139" mass="15518">MTEAIDLDEMNRKVIAEFRSTDGVTEIFAGTPIILVHHIGAKSGIERVAPLVYYAEGDRLFIYASKGGSDENPAWYHNLLAHPETKVELGPDTFPVRAQVLTGAERDEFYLKQAAAQPQFAEYQSKTSRVIPVIELVRI</sequence>
<dbReference type="OrthoDB" id="8225825at2"/>
<dbReference type="PANTHER" id="PTHR39428">
    <property type="entry name" value="F420H(2)-DEPENDENT QUINONE REDUCTASE RV1261C"/>
    <property type="match status" value="1"/>
</dbReference>
<dbReference type="RefSeq" id="WP_153415246.1">
    <property type="nucleotide sequence ID" value="NZ_WEGK01000020.1"/>
</dbReference>
<reference evidence="3 4" key="1">
    <citation type="submission" date="2019-10" db="EMBL/GenBank/DDBJ databases">
        <title>Nocardia macrotermitis sp. nov. and Nocardia aurantia sp. nov., isolated from the gut of fungus growing-termite Macrotermes natalensis.</title>
        <authorList>
            <person name="Benndorf R."/>
            <person name="Schwitalla J."/>
            <person name="Martin K."/>
            <person name="De Beer W."/>
            <person name="Kaster A.-K."/>
            <person name="Vollmers J."/>
            <person name="Poulsen M."/>
            <person name="Beemelmanns C."/>
        </authorList>
    </citation>
    <scope>NUCLEOTIDE SEQUENCE [LARGE SCALE GENOMIC DNA]</scope>
    <source>
        <strain evidence="3 4">RB20</strain>
    </source>
</reference>
<comment type="similarity">
    <text evidence="1">Belongs to the F420H(2)-dependent quinone reductase family.</text>
</comment>
<dbReference type="Proteomes" id="UP000438448">
    <property type="component" value="Unassembled WGS sequence"/>
</dbReference>
<dbReference type="EC" id="1.-.-.-" evidence="3"/>
<evidence type="ECO:0000313" key="4">
    <source>
        <dbReference type="Proteomes" id="UP000438448"/>
    </source>
</evidence>
<evidence type="ECO:0000313" key="3">
    <source>
        <dbReference type="EMBL" id="MQY23467.1"/>
    </source>
</evidence>
<dbReference type="GO" id="GO:0005886">
    <property type="term" value="C:plasma membrane"/>
    <property type="evidence" value="ECO:0007669"/>
    <property type="project" value="TreeGrafter"/>
</dbReference>
<evidence type="ECO:0000256" key="1">
    <source>
        <dbReference type="ARBA" id="ARBA00008710"/>
    </source>
</evidence>
<dbReference type="Gene3D" id="2.30.110.10">
    <property type="entry name" value="Electron Transport, Fmn-binding Protein, Chain A"/>
    <property type="match status" value="1"/>
</dbReference>
<name>A0A7K0DCL1_9NOCA</name>
<protein>
    <submittedName>
        <fullName evidence="3">Deazaflavin-dependent nitroreductase</fullName>
        <ecNumber evidence="3">1.-.-.-</ecNumber>
    </submittedName>
</protein>
<keyword evidence="3" id="KW-0560">Oxidoreductase</keyword>
<keyword evidence="4" id="KW-1185">Reference proteome</keyword>
<dbReference type="PANTHER" id="PTHR39428:SF3">
    <property type="entry name" value="DEAZAFLAVIN-DEPENDENT NITROREDUCTASE"/>
    <property type="match status" value="1"/>
</dbReference>
<gene>
    <name evidence="3" type="primary">ddn_4</name>
    <name evidence="3" type="ORF">NRB20_65970</name>
</gene>
<evidence type="ECO:0000256" key="2">
    <source>
        <dbReference type="ARBA" id="ARBA00049106"/>
    </source>
</evidence>
<comment type="catalytic activity">
    <reaction evidence="2">
        <text>oxidized coenzyme F420-(gamma-L-Glu)(n) + a quinol + H(+) = reduced coenzyme F420-(gamma-L-Glu)(n) + a quinone</text>
        <dbReference type="Rhea" id="RHEA:39663"/>
        <dbReference type="Rhea" id="RHEA-COMP:12939"/>
        <dbReference type="Rhea" id="RHEA-COMP:14378"/>
        <dbReference type="ChEBI" id="CHEBI:15378"/>
        <dbReference type="ChEBI" id="CHEBI:24646"/>
        <dbReference type="ChEBI" id="CHEBI:132124"/>
        <dbReference type="ChEBI" id="CHEBI:133980"/>
        <dbReference type="ChEBI" id="CHEBI:139511"/>
    </reaction>
</comment>
<comment type="caution">
    <text evidence="3">The sequence shown here is derived from an EMBL/GenBank/DDBJ whole genome shotgun (WGS) entry which is preliminary data.</text>
</comment>